<organism evidence="1 2">
    <name type="scientific">Melastoma candidum</name>
    <dbReference type="NCBI Taxonomy" id="119954"/>
    <lineage>
        <taxon>Eukaryota</taxon>
        <taxon>Viridiplantae</taxon>
        <taxon>Streptophyta</taxon>
        <taxon>Embryophyta</taxon>
        <taxon>Tracheophyta</taxon>
        <taxon>Spermatophyta</taxon>
        <taxon>Magnoliopsida</taxon>
        <taxon>eudicotyledons</taxon>
        <taxon>Gunneridae</taxon>
        <taxon>Pentapetalae</taxon>
        <taxon>rosids</taxon>
        <taxon>malvids</taxon>
        <taxon>Myrtales</taxon>
        <taxon>Melastomataceae</taxon>
        <taxon>Melastomatoideae</taxon>
        <taxon>Melastomateae</taxon>
        <taxon>Melastoma</taxon>
    </lineage>
</organism>
<dbReference type="EMBL" id="CM042881">
    <property type="protein sequence ID" value="KAI4385868.1"/>
    <property type="molecule type" value="Genomic_DNA"/>
</dbReference>
<protein>
    <submittedName>
        <fullName evidence="1">Uncharacterized protein</fullName>
    </submittedName>
</protein>
<keyword evidence="2" id="KW-1185">Reference proteome</keyword>
<comment type="caution">
    <text evidence="1">The sequence shown here is derived from an EMBL/GenBank/DDBJ whole genome shotgun (WGS) entry which is preliminary data.</text>
</comment>
<proteinExistence type="predicted"/>
<evidence type="ECO:0000313" key="2">
    <source>
        <dbReference type="Proteomes" id="UP001057402"/>
    </source>
</evidence>
<sequence>MSVDARKLEVDIELWSPADDFYNLLVNDTHHFITASPDTVQALDIHEGDGYTTGSIKSWTYCVEPGGAKEIFKERVVVDEQNKTMEMVAVSGNILEQYKTYKLVYTVFEKDGTGFVKLQLVYEKFRDTDLEPDQYLNFLTNLLKATDSYLFQKQRGTSH</sequence>
<reference evidence="2" key="1">
    <citation type="journal article" date="2023" name="Front. Plant Sci.">
        <title>Chromosomal-level genome assembly of Melastoma candidum provides insights into trichome evolution.</title>
        <authorList>
            <person name="Zhong Y."/>
            <person name="Wu W."/>
            <person name="Sun C."/>
            <person name="Zou P."/>
            <person name="Liu Y."/>
            <person name="Dai S."/>
            <person name="Zhou R."/>
        </authorList>
    </citation>
    <scope>NUCLEOTIDE SEQUENCE [LARGE SCALE GENOMIC DNA]</scope>
</reference>
<accession>A0ACB9S5F0</accession>
<name>A0ACB9S5F0_9MYRT</name>
<evidence type="ECO:0000313" key="1">
    <source>
        <dbReference type="EMBL" id="KAI4385868.1"/>
    </source>
</evidence>
<gene>
    <name evidence="1" type="ORF">MLD38_003857</name>
</gene>
<dbReference type="Proteomes" id="UP001057402">
    <property type="component" value="Chromosome 2"/>
</dbReference>